<protein>
    <recommendedName>
        <fullName evidence="7">Regulator of G-protein signaling 3</fullName>
    </recommendedName>
</protein>
<dbReference type="Gene3D" id="2.30.42.10">
    <property type="match status" value="1"/>
</dbReference>
<dbReference type="SUPFAM" id="SSF50156">
    <property type="entry name" value="PDZ domain-like"/>
    <property type="match status" value="1"/>
</dbReference>
<dbReference type="SUPFAM" id="SSF50729">
    <property type="entry name" value="PH domain-like"/>
    <property type="match status" value="1"/>
</dbReference>
<dbReference type="Pfam" id="PF00595">
    <property type="entry name" value="PDZ"/>
    <property type="match status" value="1"/>
</dbReference>
<dbReference type="PRINTS" id="PR01301">
    <property type="entry name" value="RGSPROTEIN"/>
</dbReference>
<feature type="region of interest" description="Disordered" evidence="2">
    <location>
        <begin position="615"/>
        <end position="650"/>
    </location>
</feature>
<feature type="domain" description="PDZ" evidence="3">
    <location>
        <begin position="18"/>
        <end position="95"/>
    </location>
</feature>
<evidence type="ECO:0000259" key="3">
    <source>
        <dbReference type="PROSITE" id="PS50106"/>
    </source>
</evidence>
<dbReference type="FunFam" id="1.10.196.10:FF:000001">
    <property type="entry name" value="Regulator of G-protein signaling 8"/>
    <property type="match status" value="1"/>
</dbReference>
<dbReference type="FunFam" id="1.10.167.10:FF:000001">
    <property type="entry name" value="Putative regulator of g-protein signaling 12"/>
    <property type="match status" value="1"/>
</dbReference>
<feature type="compositionally biased region" description="Gly residues" evidence="2">
    <location>
        <begin position="149"/>
        <end position="160"/>
    </location>
</feature>
<dbReference type="CDD" id="cd06711">
    <property type="entry name" value="PDZ_RGS3-like"/>
    <property type="match status" value="1"/>
</dbReference>
<evidence type="ECO:0000259" key="4">
    <source>
        <dbReference type="PROSITE" id="PS50132"/>
    </source>
</evidence>
<feature type="compositionally biased region" description="Low complexity" evidence="2">
    <location>
        <begin position="559"/>
        <end position="571"/>
    </location>
</feature>
<dbReference type="AlphaFoldDB" id="A0ABD1JZQ4"/>
<dbReference type="Pfam" id="PF00615">
    <property type="entry name" value="RGS"/>
    <property type="match status" value="1"/>
</dbReference>
<dbReference type="PROSITE" id="PS50106">
    <property type="entry name" value="PDZ"/>
    <property type="match status" value="1"/>
</dbReference>
<dbReference type="Proteomes" id="UP001591681">
    <property type="component" value="Unassembled WGS sequence"/>
</dbReference>
<evidence type="ECO:0000313" key="6">
    <source>
        <dbReference type="Proteomes" id="UP001591681"/>
    </source>
</evidence>
<dbReference type="InterPro" id="IPR036305">
    <property type="entry name" value="RGS_sf"/>
</dbReference>
<dbReference type="InterPro" id="IPR036034">
    <property type="entry name" value="PDZ_sf"/>
</dbReference>
<feature type="region of interest" description="Disordered" evidence="2">
    <location>
        <begin position="116"/>
        <end position="186"/>
    </location>
</feature>
<dbReference type="PROSITE" id="PS50132">
    <property type="entry name" value="RGS"/>
    <property type="match status" value="1"/>
</dbReference>
<feature type="region of interest" description="Disordered" evidence="2">
    <location>
        <begin position="547"/>
        <end position="601"/>
    </location>
</feature>
<dbReference type="InterPro" id="IPR024066">
    <property type="entry name" value="RGS_subdom1/3"/>
</dbReference>
<dbReference type="SUPFAM" id="SSF48097">
    <property type="entry name" value="Regulator of G-protein signaling, RGS"/>
    <property type="match status" value="1"/>
</dbReference>
<feature type="compositionally biased region" description="Basic and acidic residues" evidence="2">
    <location>
        <begin position="166"/>
        <end position="177"/>
    </location>
</feature>
<dbReference type="PANTHER" id="PTHR46848">
    <property type="entry name" value="REGULATOR OF G-PROTEIN SIGNALING 3"/>
    <property type="match status" value="1"/>
</dbReference>
<organism evidence="5 6">
    <name type="scientific">Coilia grayii</name>
    <name type="common">Gray's grenadier anchovy</name>
    <dbReference type="NCBI Taxonomy" id="363190"/>
    <lineage>
        <taxon>Eukaryota</taxon>
        <taxon>Metazoa</taxon>
        <taxon>Chordata</taxon>
        <taxon>Craniata</taxon>
        <taxon>Vertebrata</taxon>
        <taxon>Euteleostomi</taxon>
        <taxon>Actinopterygii</taxon>
        <taxon>Neopterygii</taxon>
        <taxon>Teleostei</taxon>
        <taxon>Clupei</taxon>
        <taxon>Clupeiformes</taxon>
        <taxon>Clupeoidei</taxon>
        <taxon>Engraulidae</taxon>
        <taxon>Coilinae</taxon>
        <taxon>Coilia</taxon>
    </lineage>
</organism>
<proteinExistence type="predicted"/>
<dbReference type="PANTHER" id="PTHR46848:SF1">
    <property type="entry name" value="REGULATOR OF G-PROTEIN SIGNALING 3"/>
    <property type="match status" value="1"/>
</dbReference>
<feature type="domain" description="RGS" evidence="4">
    <location>
        <begin position="815"/>
        <end position="931"/>
    </location>
</feature>
<evidence type="ECO:0000313" key="5">
    <source>
        <dbReference type="EMBL" id="KAL2092346.1"/>
    </source>
</evidence>
<dbReference type="InterPro" id="IPR044926">
    <property type="entry name" value="RGS_subdomain_2"/>
</dbReference>
<evidence type="ECO:0000256" key="2">
    <source>
        <dbReference type="SAM" id="MobiDB-lite"/>
    </source>
</evidence>
<dbReference type="SMART" id="SM00228">
    <property type="entry name" value="PDZ"/>
    <property type="match status" value="1"/>
</dbReference>
<accession>A0ABD1JZQ4</accession>
<dbReference type="InterPro" id="IPR034951">
    <property type="entry name" value="RGS_RGS3"/>
</dbReference>
<comment type="caution">
    <text evidence="5">The sequence shown here is derived from an EMBL/GenBank/DDBJ whole genome shotgun (WGS) entry which is preliminary data.</text>
</comment>
<name>A0ABD1JZQ4_9TELE</name>
<dbReference type="Gene3D" id="1.10.196.10">
    <property type="match status" value="1"/>
</dbReference>
<reference evidence="5 6" key="1">
    <citation type="submission" date="2024-09" db="EMBL/GenBank/DDBJ databases">
        <title>A chromosome-level genome assembly of Gray's grenadier anchovy, Coilia grayii.</title>
        <authorList>
            <person name="Fu Z."/>
        </authorList>
    </citation>
    <scope>NUCLEOTIDE SEQUENCE [LARGE SCALE GENOMIC DNA]</scope>
    <source>
        <strain evidence="5">G4</strain>
        <tissue evidence="5">Muscle</tissue>
    </source>
</reference>
<feature type="region of interest" description="Disordered" evidence="2">
    <location>
        <begin position="434"/>
        <end position="525"/>
    </location>
</feature>
<evidence type="ECO:0000256" key="1">
    <source>
        <dbReference type="ARBA" id="ARBA00022700"/>
    </source>
</evidence>
<evidence type="ECO:0008006" key="7">
    <source>
        <dbReference type="Google" id="ProtNLM"/>
    </source>
</evidence>
<dbReference type="SMART" id="SM00315">
    <property type="entry name" value="RGS"/>
    <property type="match status" value="1"/>
</dbReference>
<dbReference type="EMBL" id="JBHFQA010000010">
    <property type="protein sequence ID" value="KAL2092346.1"/>
    <property type="molecule type" value="Genomic_DNA"/>
</dbReference>
<feature type="compositionally biased region" description="Basic and acidic residues" evidence="2">
    <location>
        <begin position="471"/>
        <end position="482"/>
    </location>
</feature>
<sequence>MHTIHGLCHFCIERNLPKVTVHRGKDGYGFTICSDSPVRVQAVDPGGPAHQAGLQQMDTLLQLNGQPVEHWKCVDLAHAIRSCRSDITMVVWRTMPVMKPYFEGLIHQPSYKTSTYDTLSPVAKKPEKTSPLLSNPLKKSGRKKKSGASDGGAGGSGGLLDGAWPWRDKREDNDYKSRTTTLKGTRVTSSNGDNYIILSPVNPGNQQILQSVYSDNNGSIGTLGRIYQTHPSRGVHQAGAFLQDPATLARNTLRRSINSKTIPPPSSSYRHSFANYQNCTIVQSHLPHSNYGTYVALTPKILIFPVFVQPLDLCSPEHTLLLSEEMILHDSKHLSIKATVFIYTDLMLLTREDEPGRCNVLQSPLYLHQLKLQDVPADKMRLYITYKTEKGESLLSLEAFSAEQKRRVLQCLRENINKQLQHCDRLGHEQLLQPQPVDSKSDPGLLPFVPAPHADGSAPYFTSSSSSSRSPRMERGRAERLLYPKTRSPLVESSDLRAPIPPLPPLPSLSLTPQRVERPAGGATDADVWKRKVEVAAAAEEVQAQAQAQAQVGGRGGQRQEQQEQQQQSEQQQREQGEGESASETVSVCARPTSSSSSSSPLVVPKLCLVRSFSTEPITSPSTDEEEEEDEEEDEDNDSDDGYLTKRRSVLGASPVATQCGDELMPLPLHRRTHSEGSLLQEPRSPRFLSKPAFISDPAFMSDHALQCVNPAHQPVWAPPSPNTLRKQLTCSQGSTHICMLLTGRRVCTEANCRCEVGRGGLKEKSKSLAKDMKNRLTFVRKKKDQRGRSRLRKMEKILRSARPGPEEALQWGQSFEQLLSHKYGVAVFRAFLQTEFSEENLDFWLSCEDFKQVKSQSKMASRAKKIFAEHVSIQACREVNLDSFTREQTRENLENVTVSCFDLAQSRIYGLMERDSYPRFLRSDLYLELTNQKRPSSMPDLS</sequence>
<keyword evidence="6" id="KW-1185">Reference proteome</keyword>
<keyword evidence="1" id="KW-0734">Signal transduction inhibitor</keyword>
<dbReference type="Gene3D" id="1.10.167.10">
    <property type="entry name" value="Regulator of G-protein Signalling 4, domain 2"/>
    <property type="match status" value="1"/>
</dbReference>
<dbReference type="CDD" id="cd08713">
    <property type="entry name" value="RGS_RGS3"/>
    <property type="match status" value="1"/>
</dbReference>
<dbReference type="GO" id="GO:0009968">
    <property type="term" value="P:negative regulation of signal transduction"/>
    <property type="evidence" value="ECO:0007669"/>
    <property type="project" value="UniProtKB-KW"/>
</dbReference>
<feature type="compositionally biased region" description="Acidic residues" evidence="2">
    <location>
        <begin position="623"/>
        <end position="641"/>
    </location>
</feature>
<dbReference type="InterPro" id="IPR001478">
    <property type="entry name" value="PDZ"/>
</dbReference>
<gene>
    <name evidence="5" type="ORF">ACEWY4_012144</name>
</gene>
<dbReference type="InterPro" id="IPR016137">
    <property type="entry name" value="RGS"/>
</dbReference>